<dbReference type="EC" id="6.5.1.8" evidence="1"/>
<dbReference type="SUPFAM" id="SSF103365">
    <property type="entry name" value="Hypothetical protein PH1602"/>
    <property type="match status" value="1"/>
</dbReference>
<dbReference type="InterPro" id="IPR036025">
    <property type="entry name" value="RtcB-like_sf"/>
</dbReference>
<dbReference type="InterPro" id="IPR001233">
    <property type="entry name" value="RtcB"/>
</dbReference>
<reference evidence="10" key="1">
    <citation type="submission" date="2017-02" db="UniProtKB">
        <authorList>
            <consortium name="WormBaseParasite"/>
        </authorList>
    </citation>
    <scope>IDENTIFICATION</scope>
</reference>
<proteinExistence type="predicted"/>
<keyword evidence="2" id="KW-0436">Ligase</keyword>
<dbReference type="PROSITE" id="PS01288">
    <property type="entry name" value="UPF0027"/>
    <property type="match status" value="1"/>
</dbReference>
<dbReference type="AlphaFoldDB" id="A0A0N5ABM2"/>
<dbReference type="GO" id="GO:0006396">
    <property type="term" value="P:RNA processing"/>
    <property type="evidence" value="ECO:0007669"/>
    <property type="project" value="InterPro"/>
</dbReference>
<comment type="cofactor">
    <cofactor evidence="8">
        <name>Mn(2+)</name>
        <dbReference type="ChEBI" id="CHEBI:29035"/>
    </cofactor>
    <text evidence="8">Binds 2 manganese ions per subunit.</text>
</comment>
<feature type="binding site" evidence="8">
    <location>
        <position position="114"/>
    </location>
    <ligand>
        <name>Mn(2+)</name>
        <dbReference type="ChEBI" id="CHEBI:29035"/>
        <label>1</label>
    </ligand>
</feature>
<evidence type="ECO:0000313" key="9">
    <source>
        <dbReference type="Proteomes" id="UP000046393"/>
    </source>
</evidence>
<accession>A0A0N5ABM2</accession>
<dbReference type="GO" id="GO:0170057">
    <property type="term" value="F:RNA ligase (GTP) activity"/>
    <property type="evidence" value="ECO:0007669"/>
    <property type="project" value="UniProtKB-EC"/>
</dbReference>
<evidence type="ECO:0000256" key="8">
    <source>
        <dbReference type="PIRSR" id="PIRSR601233-3"/>
    </source>
</evidence>
<evidence type="ECO:0000256" key="6">
    <source>
        <dbReference type="ARBA" id="ARBA00023211"/>
    </source>
</evidence>
<name>A0A0N5ABM2_9BILA</name>
<dbReference type="Gene3D" id="3.90.1860.10">
    <property type="entry name" value="tRNA-splicing ligase RtcB"/>
    <property type="match status" value="2"/>
</dbReference>
<evidence type="ECO:0000256" key="2">
    <source>
        <dbReference type="ARBA" id="ARBA00022598"/>
    </source>
</evidence>
<dbReference type="Pfam" id="PF01139">
    <property type="entry name" value="RtcB"/>
    <property type="match status" value="2"/>
</dbReference>
<evidence type="ECO:0000256" key="3">
    <source>
        <dbReference type="ARBA" id="ARBA00022723"/>
    </source>
</evidence>
<dbReference type="Proteomes" id="UP000046393">
    <property type="component" value="Unplaced"/>
</dbReference>
<dbReference type="GO" id="GO:0005525">
    <property type="term" value="F:GTP binding"/>
    <property type="evidence" value="ECO:0007669"/>
    <property type="project" value="UniProtKB-KW"/>
</dbReference>
<evidence type="ECO:0000256" key="5">
    <source>
        <dbReference type="ARBA" id="ARBA00023134"/>
    </source>
</evidence>
<keyword evidence="3 8" id="KW-0479">Metal-binding</keyword>
<dbReference type="GO" id="GO:0005634">
    <property type="term" value="C:nucleus"/>
    <property type="evidence" value="ECO:0007669"/>
    <property type="project" value="TreeGrafter"/>
</dbReference>
<evidence type="ECO:0000256" key="4">
    <source>
        <dbReference type="ARBA" id="ARBA00022741"/>
    </source>
</evidence>
<sequence>MFLIFKVEGRFYVNKALEKLMFEELRNACRSEGIGGFLPAVRQIGNVAGLPAIVSASIGLPDIHSGYGFAIGNIAAFDVSDKNAVVSPGKNATYFYGFLKSRLHPNFESGVGFDINCGVRLIRTNLSEGDVQPVKEQLAQSLFDHIPVGVGSKGIIPIGATQ</sequence>
<dbReference type="GO" id="GO:0003972">
    <property type="term" value="F:RNA ligase (ATP) activity"/>
    <property type="evidence" value="ECO:0007669"/>
    <property type="project" value="TreeGrafter"/>
</dbReference>
<protein>
    <recommendedName>
        <fullName evidence="1">3'-phosphate/5'-hydroxy nucleic acid ligase</fullName>
        <ecNumber evidence="1">6.5.1.8</ecNumber>
    </recommendedName>
</protein>
<dbReference type="WBParaSite" id="SMUV_0000154801-mRNA-1">
    <property type="protein sequence ID" value="SMUV_0000154801-mRNA-1"/>
    <property type="gene ID" value="SMUV_0000154801"/>
</dbReference>
<organism evidence="9 10">
    <name type="scientific">Syphacia muris</name>
    <dbReference type="NCBI Taxonomy" id="451379"/>
    <lineage>
        <taxon>Eukaryota</taxon>
        <taxon>Metazoa</taxon>
        <taxon>Ecdysozoa</taxon>
        <taxon>Nematoda</taxon>
        <taxon>Chromadorea</taxon>
        <taxon>Rhabditida</taxon>
        <taxon>Spirurina</taxon>
        <taxon>Oxyuridomorpha</taxon>
        <taxon>Oxyuroidea</taxon>
        <taxon>Oxyuridae</taxon>
        <taxon>Syphacia</taxon>
    </lineage>
</organism>
<dbReference type="PANTHER" id="PTHR11118:SF1">
    <property type="entry name" value="RNA-SPLICING LIGASE RTCB HOMOLOG"/>
    <property type="match status" value="1"/>
</dbReference>
<keyword evidence="9" id="KW-1185">Reference proteome</keyword>
<evidence type="ECO:0000256" key="7">
    <source>
        <dbReference type="ARBA" id="ARBA00047746"/>
    </source>
</evidence>
<dbReference type="STRING" id="451379.A0A0N5ABM2"/>
<keyword evidence="6 8" id="KW-0464">Manganese</keyword>
<dbReference type="GO" id="GO:0046872">
    <property type="term" value="F:metal ion binding"/>
    <property type="evidence" value="ECO:0007669"/>
    <property type="project" value="UniProtKB-KW"/>
</dbReference>
<dbReference type="GO" id="GO:0072669">
    <property type="term" value="C:tRNA-splicing ligase complex"/>
    <property type="evidence" value="ECO:0007669"/>
    <property type="project" value="TreeGrafter"/>
</dbReference>
<keyword evidence="4" id="KW-0547">Nucleotide-binding</keyword>
<comment type="catalytic activity">
    <reaction evidence="7">
        <text>a 3'-end 3'-phospho-ribonucleotide-RNA + a 5'-end dephospho-ribonucleoside-RNA + GTP = a ribonucleotidyl-ribonucleotide-RNA + GMP + diphosphate</text>
        <dbReference type="Rhea" id="RHEA:68076"/>
        <dbReference type="Rhea" id="RHEA-COMP:10463"/>
        <dbReference type="Rhea" id="RHEA-COMP:13936"/>
        <dbReference type="Rhea" id="RHEA-COMP:17355"/>
        <dbReference type="ChEBI" id="CHEBI:33019"/>
        <dbReference type="ChEBI" id="CHEBI:37565"/>
        <dbReference type="ChEBI" id="CHEBI:58115"/>
        <dbReference type="ChEBI" id="CHEBI:83062"/>
        <dbReference type="ChEBI" id="CHEBI:138284"/>
        <dbReference type="ChEBI" id="CHEBI:173118"/>
        <dbReference type="EC" id="6.5.1.8"/>
    </reaction>
</comment>
<keyword evidence="5" id="KW-0342">GTP-binding</keyword>
<evidence type="ECO:0000313" key="10">
    <source>
        <dbReference type="WBParaSite" id="SMUV_0000154801-mRNA-1"/>
    </source>
</evidence>
<dbReference type="PANTHER" id="PTHR11118">
    <property type="entry name" value="RNA-SPLICING LIGASE RTCB HOMOLOG"/>
    <property type="match status" value="1"/>
</dbReference>
<evidence type="ECO:0000256" key="1">
    <source>
        <dbReference type="ARBA" id="ARBA00012726"/>
    </source>
</evidence>